<evidence type="ECO:0000256" key="8">
    <source>
        <dbReference type="ARBA" id="ARBA00022842"/>
    </source>
</evidence>
<sequence>MVVVMGLDPGLATTGYGVLQVTGNSYEVIAYDCLRTPAGLPDADRLEMLYRLIATLHERHRPQEVAVEQLFFHRNVTTALQVGQARGVALLAAAQAGARIIEYTPLQIKQGITGSGRADKKQVQYMVRTILGLAVTPQPDDVADALAVALCHCHHRRMEALV</sequence>
<evidence type="ECO:0000256" key="4">
    <source>
        <dbReference type="ARBA" id="ARBA00022723"/>
    </source>
</evidence>
<keyword evidence="7 13" id="KW-0378">Hydrolase</keyword>
<feature type="active site" evidence="13">
    <location>
        <position position="68"/>
    </location>
</feature>
<dbReference type="EMBL" id="CP000860">
    <property type="protein sequence ID" value="ACA59873.1"/>
    <property type="molecule type" value="Genomic_DNA"/>
</dbReference>
<evidence type="ECO:0000256" key="12">
    <source>
        <dbReference type="ARBA" id="ARBA00029354"/>
    </source>
</evidence>
<keyword evidence="3 13" id="KW-0540">Nuclease</keyword>
<dbReference type="PRINTS" id="PR00696">
    <property type="entry name" value="RSOLVASERUVC"/>
</dbReference>
<dbReference type="NCBIfam" id="NF000711">
    <property type="entry name" value="PRK00039.2-1"/>
    <property type="match status" value="1"/>
</dbReference>
<evidence type="ECO:0000256" key="14">
    <source>
        <dbReference type="NCBIfam" id="TIGR00228"/>
    </source>
</evidence>
<proteinExistence type="inferred from homology"/>
<dbReference type="FunFam" id="3.30.420.10:FF:000002">
    <property type="entry name" value="Crossover junction endodeoxyribonuclease RuvC"/>
    <property type="match status" value="1"/>
</dbReference>
<dbReference type="GO" id="GO:0006281">
    <property type="term" value="P:DNA repair"/>
    <property type="evidence" value="ECO:0007669"/>
    <property type="project" value="UniProtKB-UniRule"/>
</dbReference>
<dbReference type="AlphaFoldDB" id="B1I478"/>
<evidence type="ECO:0000256" key="11">
    <source>
        <dbReference type="ARBA" id="ARBA00023204"/>
    </source>
</evidence>
<dbReference type="Gene3D" id="3.30.420.10">
    <property type="entry name" value="Ribonuclease H-like superfamily/Ribonuclease H"/>
    <property type="match status" value="1"/>
</dbReference>
<keyword evidence="8 13" id="KW-0460">Magnesium</keyword>
<feature type="active site" evidence="13">
    <location>
        <position position="8"/>
    </location>
</feature>
<reference evidence="15 16" key="2">
    <citation type="journal article" date="2008" name="Science">
        <title>Environmental genomics reveals a single-species ecosystem deep within Earth.</title>
        <authorList>
            <person name="Chivian D."/>
            <person name="Brodie E.L."/>
            <person name="Alm E.J."/>
            <person name="Culley D.E."/>
            <person name="Dehal P.S."/>
            <person name="Desantis T.Z."/>
            <person name="Gihring T.M."/>
            <person name="Lapidus A."/>
            <person name="Lin L.H."/>
            <person name="Lowry S.R."/>
            <person name="Moser D.P."/>
            <person name="Richardson P.M."/>
            <person name="Southam G."/>
            <person name="Wanger G."/>
            <person name="Pratt L.M."/>
            <person name="Andersen G.L."/>
            <person name="Hazen T.C."/>
            <person name="Brockman F.J."/>
            <person name="Arkin A.P."/>
            <person name="Onstott T.C."/>
        </authorList>
    </citation>
    <scope>NUCLEOTIDE SEQUENCE [LARGE SCALE GENOMIC DNA]</scope>
    <source>
        <strain evidence="15 16">MP104C</strain>
    </source>
</reference>
<dbReference type="PANTHER" id="PTHR30194">
    <property type="entry name" value="CROSSOVER JUNCTION ENDODEOXYRIBONUCLEASE RUVC"/>
    <property type="match status" value="1"/>
</dbReference>
<evidence type="ECO:0000256" key="9">
    <source>
        <dbReference type="ARBA" id="ARBA00023125"/>
    </source>
</evidence>
<organism evidence="15 16">
    <name type="scientific">Desulforudis audaxviator (strain MP104C)</name>
    <dbReference type="NCBI Taxonomy" id="477974"/>
    <lineage>
        <taxon>Bacteria</taxon>
        <taxon>Bacillati</taxon>
        <taxon>Bacillota</taxon>
        <taxon>Clostridia</taxon>
        <taxon>Thermoanaerobacterales</taxon>
        <taxon>Candidatus Desulforudaceae</taxon>
        <taxon>Candidatus Desulforudis</taxon>
    </lineage>
</organism>
<keyword evidence="2 13" id="KW-0963">Cytoplasm</keyword>
<comment type="subunit">
    <text evidence="13">Homodimer which binds Holliday junction (HJ) DNA. The HJ becomes 2-fold symmetrical on binding to RuvC with unstacked arms; it has a different conformation from HJ DNA in complex with RuvA. In the full resolvosome a probable DNA-RuvA(4)-RuvB(12)-RuvC(2) complex forms which resolves the HJ.</text>
</comment>
<dbReference type="InterPro" id="IPR002176">
    <property type="entry name" value="X-over_junc_endoDNase_RuvC"/>
</dbReference>
<dbReference type="HAMAP" id="MF_00034">
    <property type="entry name" value="RuvC"/>
    <property type="match status" value="1"/>
</dbReference>
<gene>
    <name evidence="13" type="primary">ruvC</name>
    <name evidence="15" type="ordered locus">Daud_1364</name>
</gene>
<evidence type="ECO:0000256" key="1">
    <source>
        <dbReference type="ARBA" id="ARBA00009518"/>
    </source>
</evidence>
<comment type="subcellular location">
    <subcellularLocation>
        <location evidence="13">Cytoplasm</location>
    </subcellularLocation>
</comment>
<keyword evidence="6 13" id="KW-0227">DNA damage</keyword>
<dbReference type="STRING" id="477974.Daud_1364"/>
<keyword evidence="4 13" id="KW-0479">Metal-binding</keyword>
<dbReference type="InterPro" id="IPR020563">
    <property type="entry name" value="X-over_junc_endoDNase_Mg_BS"/>
</dbReference>
<dbReference type="GO" id="GO:0003677">
    <property type="term" value="F:DNA binding"/>
    <property type="evidence" value="ECO:0007669"/>
    <property type="project" value="UniProtKB-KW"/>
</dbReference>
<dbReference type="Proteomes" id="UP000008544">
    <property type="component" value="Chromosome"/>
</dbReference>
<dbReference type="PROSITE" id="PS01321">
    <property type="entry name" value="RUVC"/>
    <property type="match status" value="1"/>
</dbReference>
<dbReference type="EC" id="3.1.21.10" evidence="13 14"/>
<comment type="similarity">
    <text evidence="1 13">Belongs to the RuvC family.</text>
</comment>
<evidence type="ECO:0000256" key="5">
    <source>
        <dbReference type="ARBA" id="ARBA00022759"/>
    </source>
</evidence>
<dbReference type="GO" id="GO:0000287">
    <property type="term" value="F:magnesium ion binding"/>
    <property type="evidence" value="ECO:0007669"/>
    <property type="project" value="UniProtKB-UniRule"/>
</dbReference>
<protein>
    <recommendedName>
        <fullName evidence="13 14">Crossover junction endodeoxyribonuclease RuvC</fullName>
        <ecNumber evidence="13 14">3.1.21.10</ecNumber>
    </recommendedName>
    <alternativeName>
        <fullName evidence="13">Holliday junction nuclease RuvC</fullName>
    </alternativeName>
    <alternativeName>
        <fullName evidence="13">Holliday junction resolvase RuvC</fullName>
    </alternativeName>
</protein>
<comment type="catalytic activity">
    <reaction evidence="12 13">
        <text>Endonucleolytic cleavage at a junction such as a reciprocal single-stranded crossover between two homologous DNA duplexes (Holliday junction).</text>
        <dbReference type="EC" id="3.1.21.10"/>
    </reaction>
</comment>
<keyword evidence="10 13" id="KW-0233">DNA recombination</keyword>
<keyword evidence="9 13" id="KW-0238">DNA-binding</keyword>
<feature type="binding site" evidence="13">
    <location>
        <position position="68"/>
    </location>
    <ligand>
        <name>Mg(2+)</name>
        <dbReference type="ChEBI" id="CHEBI:18420"/>
        <label>2</label>
    </ligand>
</feature>
<evidence type="ECO:0000313" key="16">
    <source>
        <dbReference type="Proteomes" id="UP000008544"/>
    </source>
</evidence>
<evidence type="ECO:0000256" key="13">
    <source>
        <dbReference type="HAMAP-Rule" id="MF_00034"/>
    </source>
</evidence>
<dbReference type="SUPFAM" id="SSF53098">
    <property type="entry name" value="Ribonuclease H-like"/>
    <property type="match status" value="1"/>
</dbReference>
<evidence type="ECO:0000313" key="15">
    <source>
        <dbReference type="EMBL" id="ACA59873.1"/>
    </source>
</evidence>
<evidence type="ECO:0000256" key="3">
    <source>
        <dbReference type="ARBA" id="ARBA00022722"/>
    </source>
</evidence>
<dbReference type="NCBIfam" id="TIGR00228">
    <property type="entry name" value="ruvC"/>
    <property type="match status" value="1"/>
</dbReference>
<dbReference type="eggNOG" id="COG0817">
    <property type="taxonomic scope" value="Bacteria"/>
</dbReference>
<reference evidence="16" key="1">
    <citation type="submission" date="2007-10" db="EMBL/GenBank/DDBJ databases">
        <title>Complete sequence of chromosome of Desulforudis audaxviator MP104C.</title>
        <authorList>
            <person name="Copeland A."/>
            <person name="Lucas S."/>
            <person name="Lapidus A."/>
            <person name="Barry K."/>
            <person name="Glavina del Rio T."/>
            <person name="Dalin E."/>
            <person name="Tice H."/>
            <person name="Bruce D."/>
            <person name="Pitluck S."/>
            <person name="Lowry S.R."/>
            <person name="Larimer F."/>
            <person name="Land M.L."/>
            <person name="Hauser L."/>
            <person name="Kyrpides N."/>
            <person name="Ivanova N.N."/>
            <person name="Richardson P."/>
        </authorList>
    </citation>
    <scope>NUCLEOTIDE SEQUENCE [LARGE SCALE GENOMIC DNA]</scope>
    <source>
        <strain evidence="16">MP104C</strain>
    </source>
</reference>
<dbReference type="GO" id="GO:0048476">
    <property type="term" value="C:Holliday junction resolvase complex"/>
    <property type="evidence" value="ECO:0007669"/>
    <property type="project" value="UniProtKB-UniRule"/>
</dbReference>
<dbReference type="GO" id="GO:0006310">
    <property type="term" value="P:DNA recombination"/>
    <property type="evidence" value="ECO:0007669"/>
    <property type="project" value="UniProtKB-UniRule"/>
</dbReference>
<dbReference type="OrthoDB" id="9805499at2"/>
<dbReference type="InterPro" id="IPR012337">
    <property type="entry name" value="RNaseH-like_sf"/>
</dbReference>
<dbReference type="InterPro" id="IPR036397">
    <property type="entry name" value="RNaseH_sf"/>
</dbReference>
<dbReference type="CDD" id="cd16962">
    <property type="entry name" value="RuvC"/>
    <property type="match status" value="1"/>
</dbReference>
<feature type="binding site" evidence="13">
    <location>
        <position position="8"/>
    </location>
    <ligand>
        <name>Mg(2+)</name>
        <dbReference type="ChEBI" id="CHEBI:18420"/>
        <label>1</label>
    </ligand>
</feature>
<comment type="cofactor">
    <cofactor evidence="13">
        <name>Mg(2+)</name>
        <dbReference type="ChEBI" id="CHEBI:18420"/>
    </cofactor>
    <text evidence="13">Binds 2 Mg(2+) ion per subunit.</text>
</comment>
<name>B1I478_DESAP</name>
<evidence type="ECO:0000256" key="7">
    <source>
        <dbReference type="ARBA" id="ARBA00022801"/>
    </source>
</evidence>
<evidence type="ECO:0000256" key="10">
    <source>
        <dbReference type="ARBA" id="ARBA00023172"/>
    </source>
</evidence>
<dbReference type="GO" id="GO:0005737">
    <property type="term" value="C:cytoplasm"/>
    <property type="evidence" value="ECO:0007669"/>
    <property type="project" value="UniProtKB-SubCell"/>
</dbReference>
<dbReference type="HOGENOM" id="CLU_091257_3_1_9"/>
<keyword evidence="16" id="KW-1185">Reference proteome</keyword>
<dbReference type="KEGG" id="dau:Daud_1364"/>
<dbReference type="GO" id="GO:0008821">
    <property type="term" value="F:crossover junction DNA endonuclease activity"/>
    <property type="evidence" value="ECO:0007669"/>
    <property type="project" value="UniProtKB-UniRule"/>
</dbReference>
<keyword evidence="11 13" id="KW-0234">DNA repair</keyword>
<dbReference type="RefSeq" id="WP_012302458.1">
    <property type="nucleotide sequence ID" value="NC_010424.1"/>
</dbReference>
<dbReference type="Pfam" id="PF02075">
    <property type="entry name" value="RuvC"/>
    <property type="match status" value="1"/>
</dbReference>
<feature type="active site" evidence="13">
    <location>
        <position position="141"/>
    </location>
</feature>
<comment type="function">
    <text evidence="13">The RuvA-RuvB-RuvC complex processes Holliday junction (HJ) DNA during genetic recombination and DNA repair. Endonuclease that resolves HJ intermediates. Cleaves cruciform DNA by making single-stranded nicks across the HJ at symmetrical positions within the homologous arms, yielding a 5'-phosphate and a 3'-hydroxyl group; requires a central core of homology in the junction. The consensus cleavage sequence is 5'-(A/T)TT(C/G)-3'. Cleavage occurs on the 3'-side of the TT dinucleotide at the point of strand exchange. HJ branch migration catalyzed by RuvA-RuvB allows RuvC to scan DNA until it finds its consensus sequence, where it cleaves and resolves the cruciform DNA.</text>
</comment>
<feature type="binding site" evidence="13">
    <location>
        <position position="141"/>
    </location>
    <ligand>
        <name>Mg(2+)</name>
        <dbReference type="ChEBI" id="CHEBI:18420"/>
        <label>1</label>
    </ligand>
</feature>
<dbReference type="PANTHER" id="PTHR30194:SF3">
    <property type="entry name" value="CROSSOVER JUNCTION ENDODEOXYRIBONUCLEASE RUVC"/>
    <property type="match status" value="1"/>
</dbReference>
<accession>B1I478</accession>
<evidence type="ECO:0000256" key="6">
    <source>
        <dbReference type="ARBA" id="ARBA00022763"/>
    </source>
</evidence>
<evidence type="ECO:0000256" key="2">
    <source>
        <dbReference type="ARBA" id="ARBA00022490"/>
    </source>
</evidence>
<keyword evidence="5 13" id="KW-0255">Endonuclease</keyword>